<dbReference type="Proteomes" id="UP000095209">
    <property type="component" value="Unassembled WGS sequence"/>
</dbReference>
<keyword evidence="4" id="KW-1185">Reference proteome</keyword>
<feature type="transmembrane region" description="Helical" evidence="1">
    <location>
        <begin position="45"/>
        <end position="67"/>
    </location>
</feature>
<dbReference type="OrthoDB" id="198399at2"/>
<gene>
    <name evidence="3" type="ORF">BFG57_02810</name>
</gene>
<comment type="caution">
    <text evidence="3">The sequence shown here is derived from an EMBL/GenBank/DDBJ whole genome shotgun (WGS) entry which is preliminary data.</text>
</comment>
<evidence type="ECO:0000313" key="4">
    <source>
        <dbReference type="Proteomes" id="UP000095209"/>
    </source>
</evidence>
<feature type="transmembrane region" description="Helical" evidence="1">
    <location>
        <begin position="15"/>
        <end position="33"/>
    </location>
</feature>
<feature type="transmembrane region" description="Helical" evidence="1">
    <location>
        <begin position="243"/>
        <end position="260"/>
    </location>
</feature>
<dbReference type="AlphaFoldDB" id="A0A1E5LDQ8"/>
<name>A0A1E5LDQ8_9BACI</name>
<keyword evidence="1" id="KW-0472">Membrane</keyword>
<sequence>MELWLDELLKGFGKFFLHPFLYAAIIVALLLGVKRVKRERKDFHVRVYDSVLELGELFLPGVVVGLIVSFGTIMLGITIPIGFLTVVAALYILLSLTLQIRWVSPAYVISFAVIFVFFMKEMELGWGSVLDVSIVSFTHLIILLSILVLVEAVLLMRFGGKRTSPMLLKGKRGKLIGAHQSNKLWLIPLFLLVPVESGIIAKDWWPLLPEVNGQSYMLMLVPFASGVTQRIRTELPQIGMKRIGKQVLLLALLLCSLSIASLWLPYLILVTCAVAIIGREWIYYRQKHREDRYSNLFTEHPDGLIITGIIPKSPAEKFDLKVGERINKVNKRVVRSEKDFYEALQLNRAFCKMEVVDMNGEIRFAQGAVYEGEHHELGLLFLPVIEEKISSVEQM</sequence>
<dbReference type="STRING" id="1305675.BFG57_02810"/>
<feature type="transmembrane region" description="Helical" evidence="1">
    <location>
        <begin position="73"/>
        <end position="93"/>
    </location>
</feature>
<protein>
    <recommendedName>
        <fullName evidence="2">PDZ domain-containing protein</fullName>
    </recommendedName>
</protein>
<proteinExistence type="predicted"/>
<evidence type="ECO:0000313" key="3">
    <source>
        <dbReference type="EMBL" id="OEH92217.1"/>
    </source>
</evidence>
<evidence type="ECO:0000256" key="1">
    <source>
        <dbReference type="SAM" id="Phobius"/>
    </source>
</evidence>
<feature type="transmembrane region" description="Helical" evidence="1">
    <location>
        <begin position="100"/>
        <end position="119"/>
    </location>
</feature>
<dbReference type="InterPro" id="IPR036034">
    <property type="entry name" value="PDZ_sf"/>
</dbReference>
<dbReference type="RefSeq" id="WP_069717758.1">
    <property type="nucleotide sequence ID" value="NZ_MJEH01000033.1"/>
</dbReference>
<dbReference type="SUPFAM" id="SSF50156">
    <property type="entry name" value="PDZ domain-like"/>
    <property type="match status" value="1"/>
</dbReference>
<feature type="transmembrane region" description="Helical" evidence="1">
    <location>
        <begin position="139"/>
        <end position="160"/>
    </location>
</feature>
<dbReference type="EMBL" id="MJEH01000033">
    <property type="protein sequence ID" value="OEH92217.1"/>
    <property type="molecule type" value="Genomic_DNA"/>
</dbReference>
<dbReference type="Pfam" id="PF17820">
    <property type="entry name" value="PDZ_6"/>
    <property type="match status" value="1"/>
</dbReference>
<dbReference type="Gene3D" id="2.30.42.10">
    <property type="match status" value="1"/>
</dbReference>
<reference evidence="3 4" key="1">
    <citation type="submission" date="2016-08" db="EMBL/GenBank/DDBJ databases">
        <title>Genome of Bacillus solimangrovi GH2-4.</title>
        <authorList>
            <person name="Lim S."/>
            <person name="Kim B.-C."/>
        </authorList>
    </citation>
    <scope>NUCLEOTIDE SEQUENCE [LARGE SCALE GENOMIC DNA]</scope>
    <source>
        <strain evidence="3 4">GH2-4</strain>
    </source>
</reference>
<dbReference type="InterPro" id="IPR041489">
    <property type="entry name" value="PDZ_6"/>
</dbReference>
<keyword evidence="1" id="KW-1133">Transmembrane helix</keyword>
<organism evidence="3 4">
    <name type="scientific">Bacillus solimangrovi</name>
    <dbReference type="NCBI Taxonomy" id="1305675"/>
    <lineage>
        <taxon>Bacteria</taxon>
        <taxon>Bacillati</taxon>
        <taxon>Bacillota</taxon>
        <taxon>Bacilli</taxon>
        <taxon>Bacillales</taxon>
        <taxon>Bacillaceae</taxon>
        <taxon>Bacillus</taxon>
    </lineage>
</organism>
<feature type="domain" description="PDZ" evidence="2">
    <location>
        <begin position="305"/>
        <end position="347"/>
    </location>
</feature>
<keyword evidence="1" id="KW-0812">Transmembrane</keyword>
<accession>A0A1E5LDQ8</accession>
<evidence type="ECO:0000259" key="2">
    <source>
        <dbReference type="Pfam" id="PF17820"/>
    </source>
</evidence>